<reference evidence="6 7" key="1">
    <citation type="submission" date="2015-05" db="EMBL/GenBank/DDBJ databases">
        <title>Photobacterium galathea sp. nov.</title>
        <authorList>
            <person name="Machado H."/>
            <person name="Gram L."/>
        </authorList>
    </citation>
    <scope>NUCLEOTIDE SEQUENCE [LARGE SCALE GENOMIC DNA]</scope>
    <source>
        <strain evidence="6 7">CGMCC 1.12159</strain>
    </source>
</reference>
<keyword evidence="7" id="KW-1185">Reference proteome</keyword>
<feature type="DNA-binding region" description="H-T-H motif" evidence="4">
    <location>
        <begin position="29"/>
        <end position="48"/>
    </location>
</feature>
<proteinExistence type="predicted"/>
<evidence type="ECO:0000256" key="3">
    <source>
        <dbReference type="ARBA" id="ARBA00023163"/>
    </source>
</evidence>
<name>A0A0J1JSI5_9GAMM</name>
<keyword evidence="1" id="KW-0805">Transcription regulation</keyword>
<comment type="caution">
    <text evidence="6">The sequence shown here is derived from an EMBL/GenBank/DDBJ whole genome shotgun (WGS) entry which is preliminary data.</text>
</comment>
<dbReference type="PROSITE" id="PS50977">
    <property type="entry name" value="HTH_TETR_2"/>
    <property type="match status" value="1"/>
</dbReference>
<dbReference type="SUPFAM" id="SSF46689">
    <property type="entry name" value="Homeodomain-like"/>
    <property type="match status" value="1"/>
</dbReference>
<dbReference type="FunFam" id="1.10.10.60:FF:000141">
    <property type="entry name" value="TetR family transcriptional regulator"/>
    <property type="match status" value="1"/>
</dbReference>
<dbReference type="STRING" id="1195763.ABT56_12650"/>
<dbReference type="InterPro" id="IPR036271">
    <property type="entry name" value="Tet_transcr_reg_TetR-rel_C_sf"/>
</dbReference>
<dbReference type="GO" id="GO:0000976">
    <property type="term" value="F:transcription cis-regulatory region binding"/>
    <property type="evidence" value="ECO:0007669"/>
    <property type="project" value="TreeGrafter"/>
</dbReference>
<dbReference type="EMBL" id="LDOT01000015">
    <property type="protein sequence ID" value="KLV05222.1"/>
    <property type="molecule type" value="Genomic_DNA"/>
</dbReference>
<dbReference type="PANTHER" id="PTHR30055:SF146">
    <property type="entry name" value="HTH-TYPE TRANSCRIPTIONAL DUAL REGULATOR CECR"/>
    <property type="match status" value="1"/>
</dbReference>
<dbReference type="InterPro" id="IPR050109">
    <property type="entry name" value="HTH-type_TetR-like_transc_reg"/>
</dbReference>
<dbReference type="InterPro" id="IPR039536">
    <property type="entry name" value="TetR_C_Proteobacteria"/>
</dbReference>
<evidence type="ECO:0000313" key="7">
    <source>
        <dbReference type="Proteomes" id="UP000036097"/>
    </source>
</evidence>
<dbReference type="Pfam" id="PF14246">
    <property type="entry name" value="TetR_C_7"/>
    <property type="match status" value="1"/>
</dbReference>
<protein>
    <submittedName>
        <fullName evidence="6">TetR family transcriptional regulator</fullName>
    </submittedName>
</protein>
<evidence type="ECO:0000313" key="6">
    <source>
        <dbReference type="EMBL" id="KLV05222.1"/>
    </source>
</evidence>
<organism evidence="6 7">
    <name type="scientific">Photobacterium aquae</name>
    <dbReference type="NCBI Taxonomy" id="1195763"/>
    <lineage>
        <taxon>Bacteria</taxon>
        <taxon>Pseudomonadati</taxon>
        <taxon>Pseudomonadota</taxon>
        <taxon>Gammaproteobacteria</taxon>
        <taxon>Vibrionales</taxon>
        <taxon>Vibrionaceae</taxon>
        <taxon>Photobacterium</taxon>
    </lineage>
</organism>
<evidence type="ECO:0000256" key="1">
    <source>
        <dbReference type="ARBA" id="ARBA00023015"/>
    </source>
</evidence>
<keyword evidence="2 4" id="KW-0238">DNA-binding</keyword>
<dbReference type="OrthoDB" id="8535430at2"/>
<dbReference type="GO" id="GO:0003700">
    <property type="term" value="F:DNA-binding transcription factor activity"/>
    <property type="evidence" value="ECO:0007669"/>
    <property type="project" value="TreeGrafter"/>
</dbReference>
<gene>
    <name evidence="6" type="ORF">ABT56_12650</name>
</gene>
<dbReference type="PATRIC" id="fig|1195763.3.peg.2675"/>
<dbReference type="AlphaFoldDB" id="A0A0J1JSI5"/>
<dbReference type="InterPro" id="IPR009057">
    <property type="entry name" value="Homeodomain-like_sf"/>
</dbReference>
<keyword evidence="3" id="KW-0804">Transcription</keyword>
<dbReference type="RefSeq" id="WP_047879236.1">
    <property type="nucleotide sequence ID" value="NZ_LDOT01000015.1"/>
</dbReference>
<dbReference type="Gene3D" id="1.10.357.10">
    <property type="entry name" value="Tetracycline Repressor, domain 2"/>
    <property type="match status" value="1"/>
</dbReference>
<evidence type="ECO:0000259" key="5">
    <source>
        <dbReference type="PROSITE" id="PS50977"/>
    </source>
</evidence>
<dbReference type="SUPFAM" id="SSF48498">
    <property type="entry name" value="Tetracyclin repressor-like, C-terminal domain"/>
    <property type="match status" value="1"/>
</dbReference>
<dbReference type="Proteomes" id="UP000036097">
    <property type="component" value="Unassembled WGS sequence"/>
</dbReference>
<sequence>MLNSRSAQKRQQILDAASELFGEQGYGISMDAIANKAKVSKQTVYAHFKTKDELFDTCIRASCAANKIDTTLVDDCRSPEDVLFDFACRFQSMLLSDEARYTYRTAVSQSETHPELAKVYINAGPQYTADMVAEYCQILVERGVLQPEMDCQQAAFQLLLMLHGRSVYWAYLGQDAEEDTAQRYAYLRSSVELFLKGYMVRS</sequence>
<evidence type="ECO:0000256" key="4">
    <source>
        <dbReference type="PROSITE-ProRule" id="PRU00335"/>
    </source>
</evidence>
<dbReference type="PANTHER" id="PTHR30055">
    <property type="entry name" value="HTH-TYPE TRANSCRIPTIONAL REGULATOR RUTR"/>
    <property type="match status" value="1"/>
</dbReference>
<dbReference type="Pfam" id="PF00440">
    <property type="entry name" value="TetR_N"/>
    <property type="match status" value="1"/>
</dbReference>
<evidence type="ECO:0000256" key="2">
    <source>
        <dbReference type="ARBA" id="ARBA00023125"/>
    </source>
</evidence>
<dbReference type="InterPro" id="IPR001647">
    <property type="entry name" value="HTH_TetR"/>
</dbReference>
<feature type="domain" description="HTH tetR-type" evidence="5">
    <location>
        <begin position="7"/>
        <end position="66"/>
    </location>
</feature>
<dbReference type="PRINTS" id="PR00455">
    <property type="entry name" value="HTHTETR"/>
</dbReference>
<accession>A0A0J1JSI5</accession>